<dbReference type="RefSeq" id="WP_306761352.1">
    <property type="nucleotide sequence ID" value="NZ_CP118224.1"/>
</dbReference>
<sequence>MKLTRPLTREQLPAWWAERDTLFAASTADLSTVERIDSVGLALLVQWSQALAARNQRLTLCSPPDSFYPLADLYGVGSLFELPETDSRSQHGSE</sequence>
<protein>
    <submittedName>
        <fullName evidence="2">STAS domain-containing protein</fullName>
    </submittedName>
</protein>
<gene>
    <name evidence="2" type="ORF">PU634_13780</name>
</gene>
<dbReference type="CDD" id="cd07043">
    <property type="entry name" value="STAS_anti-anti-sigma_factors"/>
    <property type="match status" value="1"/>
</dbReference>
<reference evidence="2 3" key="1">
    <citation type="submission" date="2023-02" db="EMBL/GenBank/DDBJ databases">
        <title>Complete genome sequence of a novel bacterium Oceanimonas sp. NTOU-MSR1 isolated from marine coast sediment.</title>
        <authorList>
            <person name="Yang H.-T."/>
            <person name="Chen Y.-L."/>
            <person name="Ho Y.-N."/>
        </authorList>
    </citation>
    <scope>NUCLEOTIDE SEQUENCE [LARGE SCALE GENOMIC DNA]</scope>
    <source>
        <strain evidence="2 3">NTOU-MSR1</strain>
    </source>
</reference>
<dbReference type="AlphaFoldDB" id="A0AA50KN46"/>
<dbReference type="InterPro" id="IPR036513">
    <property type="entry name" value="STAS_dom_sf"/>
</dbReference>
<evidence type="ECO:0000313" key="3">
    <source>
        <dbReference type="Proteomes" id="UP001223802"/>
    </source>
</evidence>
<feature type="domain" description="MlaB-like STAS" evidence="1">
    <location>
        <begin position="1"/>
        <end position="76"/>
    </location>
</feature>
<dbReference type="Pfam" id="PF13466">
    <property type="entry name" value="STAS_2"/>
    <property type="match status" value="1"/>
</dbReference>
<name>A0AA50KN46_9GAMM</name>
<dbReference type="Gene3D" id="3.30.750.24">
    <property type="entry name" value="STAS domain"/>
    <property type="match status" value="1"/>
</dbReference>
<evidence type="ECO:0000259" key="1">
    <source>
        <dbReference type="Pfam" id="PF13466"/>
    </source>
</evidence>
<proteinExistence type="predicted"/>
<accession>A0AA50KN46</accession>
<dbReference type="KEGG" id="ope:PU634_13780"/>
<organism evidence="2 3">
    <name type="scientific">Oceanimonas pelagia</name>
    <dbReference type="NCBI Taxonomy" id="3028314"/>
    <lineage>
        <taxon>Bacteria</taxon>
        <taxon>Pseudomonadati</taxon>
        <taxon>Pseudomonadota</taxon>
        <taxon>Gammaproteobacteria</taxon>
        <taxon>Aeromonadales</taxon>
        <taxon>Aeromonadaceae</taxon>
        <taxon>Oceanimonas</taxon>
    </lineage>
</organism>
<dbReference type="SUPFAM" id="SSF52091">
    <property type="entry name" value="SpoIIaa-like"/>
    <property type="match status" value="1"/>
</dbReference>
<dbReference type="InterPro" id="IPR058548">
    <property type="entry name" value="MlaB-like_STAS"/>
</dbReference>
<dbReference type="Proteomes" id="UP001223802">
    <property type="component" value="Chromosome"/>
</dbReference>
<keyword evidence="3" id="KW-1185">Reference proteome</keyword>
<evidence type="ECO:0000313" key="2">
    <source>
        <dbReference type="EMBL" id="WMC10146.1"/>
    </source>
</evidence>
<dbReference type="EMBL" id="CP118224">
    <property type="protein sequence ID" value="WMC10146.1"/>
    <property type="molecule type" value="Genomic_DNA"/>
</dbReference>